<protein>
    <recommendedName>
        <fullName evidence="4">Long-chain-fatty-acid--CoA ligase</fullName>
    </recommendedName>
</protein>
<dbReference type="SUPFAM" id="SSF56801">
    <property type="entry name" value="Acetyl-CoA synthetase-like"/>
    <property type="match status" value="1"/>
</dbReference>
<dbReference type="GO" id="GO:0005324">
    <property type="term" value="F:long-chain fatty acid transmembrane transporter activity"/>
    <property type="evidence" value="ECO:0007669"/>
    <property type="project" value="TreeGrafter"/>
</dbReference>
<evidence type="ECO:0000256" key="2">
    <source>
        <dbReference type="ARBA" id="ARBA00022598"/>
    </source>
</evidence>
<keyword evidence="2" id="KW-0436">Ligase</keyword>
<comment type="similarity">
    <text evidence="1">Belongs to the ATP-dependent AMP-binding enzyme family.</text>
</comment>
<dbReference type="GO" id="GO:0005789">
    <property type="term" value="C:endoplasmic reticulum membrane"/>
    <property type="evidence" value="ECO:0007669"/>
    <property type="project" value="TreeGrafter"/>
</dbReference>
<evidence type="ECO:0000259" key="6">
    <source>
        <dbReference type="Pfam" id="PF00501"/>
    </source>
</evidence>
<feature type="domain" description="AMP-dependent synthetase/ligase" evidence="6">
    <location>
        <begin position="15"/>
        <end position="113"/>
    </location>
</feature>
<comment type="catalytic activity">
    <reaction evidence="3">
        <text>a very long-chain fatty acid + ATP + CoA = a very long-chain fatty acyl-CoA + AMP + diphosphate</text>
        <dbReference type="Rhea" id="RHEA:54536"/>
        <dbReference type="ChEBI" id="CHEBI:30616"/>
        <dbReference type="ChEBI" id="CHEBI:33019"/>
        <dbReference type="ChEBI" id="CHEBI:57287"/>
        <dbReference type="ChEBI" id="CHEBI:58950"/>
        <dbReference type="ChEBI" id="CHEBI:138261"/>
        <dbReference type="ChEBI" id="CHEBI:456215"/>
    </reaction>
    <physiologicalReaction direction="left-to-right" evidence="3">
        <dbReference type="Rhea" id="RHEA:54537"/>
    </physiologicalReaction>
</comment>
<dbReference type="AlphaFoldDB" id="A0A7K6AV44"/>
<dbReference type="Proteomes" id="UP000544127">
    <property type="component" value="Unassembled WGS sequence"/>
</dbReference>
<evidence type="ECO:0000256" key="4">
    <source>
        <dbReference type="ARBA" id="ARBA00041297"/>
    </source>
</evidence>
<evidence type="ECO:0000256" key="3">
    <source>
        <dbReference type="ARBA" id="ARBA00036527"/>
    </source>
</evidence>
<sequence length="117" mass="12974">RRLGQQPPITLLDVFQQRVRSHPGHLLLRFGYQDFTYEQIDRRSNQASKVFSQLLALRPGQVVAVLLPNGPSYIWTWLALAKLGCPMACLNINIKGQALLHAVATARATALLTSPGE</sequence>
<proteinExistence type="inferred from homology"/>
<dbReference type="OrthoDB" id="288590at2759"/>
<organism evidence="7 8">
    <name type="scientific">Upupa epops</name>
    <name type="common">Eurasian hoopoe</name>
    <dbReference type="NCBI Taxonomy" id="57439"/>
    <lineage>
        <taxon>Eukaryota</taxon>
        <taxon>Metazoa</taxon>
        <taxon>Chordata</taxon>
        <taxon>Craniata</taxon>
        <taxon>Vertebrata</taxon>
        <taxon>Euteleostomi</taxon>
        <taxon>Archelosauria</taxon>
        <taxon>Archosauria</taxon>
        <taxon>Dinosauria</taxon>
        <taxon>Saurischia</taxon>
        <taxon>Theropoda</taxon>
        <taxon>Coelurosauria</taxon>
        <taxon>Aves</taxon>
        <taxon>Neognathae</taxon>
        <taxon>Neoaves</taxon>
        <taxon>Telluraves</taxon>
        <taxon>Coraciimorphae</taxon>
        <taxon>Bucerotiformes</taxon>
        <taxon>Upupidae</taxon>
        <taxon>Upupa</taxon>
    </lineage>
</organism>
<feature type="non-terminal residue" evidence="7">
    <location>
        <position position="117"/>
    </location>
</feature>
<dbReference type="PANTHER" id="PTHR43107:SF4">
    <property type="entry name" value="LONG-CHAIN FATTY ACID TRANSPORT PROTEIN 2"/>
    <property type="match status" value="1"/>
</dbReference>
<dbReference type="GO" id="GO:0008206">
    <property type="term" value="P:bile acid metabolic process"/>
    <property type="evidence" value="ECO:0007669"/>
    <property type="project" value="TreeGrafter"/>
</dbReference>
<evidence type="ECO:0000256" key="5">
    <source>
        <dbReference type="ARBA" id="ARBA00048666"/>
    </source>
</evidence>
<dbReference type="Gene3D" id="3.40.50.12780">
    <property type="entry name" value="N-terminal domain of ligase-like"/>
    <property type="match status" value="1"/>
</dbReference>
<dbReference type="InterPro" id="IPR000873">
    <property type="entry name" value="AMP-dep_synth/lig_dom"/>
</dbReference>
<evidence type="ECO:0000256" key="1">
    <source>
        <dbReference type="ARBA" id="ARBA00006432"/>
    </source>
</evidence>
<dbReference type="GO" id="GO:0044539">
    <property type="term" value="P:long-chain fatty acid import into cell"/>
    <property type="evidence" value="ECO:0007669"/>
    <property type="project" value="TreeGrafter"/>
</dbReference>
<dbReference type="InterPro" id="IPR042099">
    <property type="entry name" value="ANL_N_sf"/>
</dbReference>
<dbReference type="GO" id="GO:0004467">
    <property type="term" value="F:long-chain fatty acid-CoA ligase activity"/>
    <property type="evidence" value="ECO:0007669"/>
    <property type="project" value="TreeGrafter"/>
</dbReference>
<dbReference type="EMBL" id="VZRI01005721">
    <property type="protein sequence ID" value="NWU93918.1"/>
    <property type="molecule type" value="Genomic_DNA"/>
</dbReference>
<evidence type="ECO:0000313" key="8">
    <source>
        <dbReference type="Proteomes" id="UP000544127"/>
    </source>
</evidence>
<keyword evidence="8" id="KW-1185">Reference proteome</keyword>
<feature type="non-terminal residue" evidence="7">
    <location>
        <position position="1"/>
    </location>
</feature>
<dbReference type="PANTHER" id="PTHR43107">
    <property type="entry name" value="LONG-CHAIN FATTY ACID TRANSPORT PROTEIN"/>
    <property type="match status" value="1"/>
</dbReference>
<reference evidence="7 8" key="1">
    <citation type="submission" date="2019-09" db="EMBL/GenBank/DDBJ databases">
        <title>Bird 10,000 Genomes (B10K) Project - Family phase.</title>
        <authorList>
            <person name="Zhang G."/>
        </authorList>
    </citation>
    <scope>NUCLEOTIDE SEQUENCE [LARGE SCALE GENOMIC DNA]</scope>
    <source>
        <strain evidence="7">B10K-DU-012-37</strain>
    </source>
</reference>
<dbReference type="GO" id="GO:0005886">
    <property type="term" value="C:plasma membrane"/>
    <property type="evidence" value="ECO:0007669"/>
    <property type="project" value="TreeGrafter"/>
</dbReference>
<dbReference type="Pfam" id="PF00501">
    <property type="entry name" value="AMP-binding"/>
    <property type="match status" value="1"/>
</dbReference>
<name>A0A7K6AV44_UPUEP</name>
<comment type="catalytic activity">
    <reaction evidence="5">
        <text>tetracosanoate + ATP + CoA = tetracosanoyl-CoA + AMP + diphosphate</text>
        <dbReference type="Rhea" id="RHEA:33639"/>
        <dbReference type="ChEBI" id="CHEBI:30616"/>
        <dbReference type="ChEBI" id="CHEBI:31014"/>
        <dbReference type="ChEBI" id="CHEBI:33019"/>
        <dbReference type="ChEBI" id="CHEBI:57287"/>
        <dbReference type="ChEBI" id="CHEBI:65052"/>
        <dbReference type="ChEBI" id="CHEBI:456215"/>
    </reaction>
    <physiologicalReaction direction="left-to-right" evidence="5">
        <dbReference type="Rhea" id="RHEA:33640"/>
    </physiologicalReaction>
</comment>
<evidence type="ECO:0000313" key="7">
    <source>
        <dbReference type="EMBL" id="NWU93918.1"/>
    </source>
</evidence>
<gene>
    <name evidence="7" type="primary">Slc27a2_1</name>
    <name evidence="7" type="ORF">UPUEPO_R15002</name>
</gene>
<accession>A0A7K6AV44</accession>
<comment type="caution">
    <text evidence="7">The sequence shown here is derived from an EMBL/GenBank/DDBJ whole genome shotgun (WGS) entry which is preliminary data.</text>
</comment>